<dbReference type="InParanoid" id="A0A2P5C3D4"/>
<dbReference type="Proteomes" id="UP000237000">
    <property type="component" value="Unassembled WGS sequence"/>
</dbReference>
<keyword evidence="2" id="KW-1185">Reference proteome</keyword>
<comment type="caution">
    <text evidence="1">The sequence shown here is derived from an EMBL/GenBank/DDBJ whole genome shotgun (WGS) entry which is preliminary data.</text>
</comment>
<proteinExistence type="predicted"/>
<protein>
    <submittedName>
        <fullName evidence="1">Uncharacterized protein</fullName>
    </submittedName>
</protein>
<reference evidence="2" key="1">
    <citation type="submission" date="2016-06" db="EMBL/GenBank/DDBJ databases">
        <title>Parallel loss of symbiosis genes in relatives of nitrogen-fixing non-legume Parasponia.</title>
        <authorList>
            <person name="Van Velzen R."/>
            <person name="Holmer R."/>
            <person name="Bu F."/>
            <person name="Rutten L."/>
            <person name="Van Zeijl A."/>
            <person name="Liu W."/>
            <person name="Santuari L."/>
            <person name="Cao Q."/>
            <person name="Sharma T."/>
            <person name="Shen D."/>
            <person name="Roswanjaya Y."/>
            <person name="Wardhani T."/>
            <person name="Kalhor M.S."/>
            <person name="Jansen J."/>
            <person name="Van den Hoogen J."/>
            <person name="Gungor B."/>
            <person name="Hartog M."/>
            <person name="Hontelez J."/>
            <person name="Verver J."/>
            <person name="Yang W.-C."/>
            <person name="Schijlen E."/>
            <person name="Repin R."/>
            <person name="Schilthuizen M."/>
            <person name="Schranz E."/>
            <person name="Heidstra R."/>
            <person name="Miyata K."/>
            <person name="Fedorova E."/>
            <person name="Kohlen W."/>
            <person name="Bisseling T."/>
            <person name="Smit S."/>
            <person name="Geurts R."/>
        </authorList>
    </citation>
    <scope>NUCLEOTIDE SEQUENCE [LARGE SCALE GENOMIC DNA]</scope>
    <source>
        <strain evidence="2">cv. RG33-2</strain>
    </source>
</reference>
<sequence length="50" mass="5755">MLQHPISIRVVFFDHSNILKVFNPNLQAREAVGLKQFYTSCLSHNVKPES</sequence>
<dbReference type="EMBL" id="JXTC01000420">
    <property type="protein sequence ID" value="PON55536.1"/>
    <property type="molecule type" value="Genomic_DNA"/>
</dbReference>
<evidence type="ECO:0000313" key="1">
    <source>
        <dbReference type="EMBL" id="PON55536.1"/>
    </source>
</evidence>
<accession>A0A2P5C3D4</accession>
<name>A0A2P5C3D4_TREOI</name>
<dbReference type="AlphaFoldDB" id="A0A2P5C3D4"/>
<dbReference type="OrthoDB" id="10451389at2759"/>
<evidence type="ECO:0000313" key="2">
    <source>
        <dbReference type="Proteomes" id="UP000237000"/>
    </source>
</evidence>
<organism evidence="1 2">
    <name type="scientific">Trema orientale</name>
    <name type="common">Charcoal tree</name>
    <name type="synonym">Celtis orientalis</name>
    <dbReference type="NCBI Taxonomy" id="63057"/>
    <lineage>
        <taxon>Eukaryota</taxon>
        <taxon>Viridiplantae</taxon>
        <taxon>Streptophyta</taxon>
        <taxon>Embryophyta</taxon>
        <taxon>Tracheophyta</taxon>
        <taxon>Spermatophyta</taxon>
        <taxon>Magnoliopsida</taxon>
        <taxon>eudicotyledons</taxon>
        <taxon>Gunneridae</taxon>
        <taxon>Pentapetalae</taxon>
        <taxon>rosids</taxon>
        <taxon>fabids</taxon>
        <taxon>Rosales</taxon>
        <taxon>Cannabaceae</taxon>
        <taxon>Trema</taxon>
    </lineage>
</organism>
<gene>
    <name evidence="1" type="ORF">TorRG33x02_299230</name>
</gene>